<gene>
    <name evidence="1" type="ORF">AAFC00_005233</name>
</gene>
<dbReference type="Pfam" id="PF11654">
    <property type="entry name" value="NCE101"/>
    <property type="match status" value="1"/>
</dbReference>
<accession>A0ABR3PK79</accession>
<evidence type="ECO:0000313" key="2">
    <source>
        <dbReference type="Proteomes" id="UP001562354"/>
    </source>
</evidence>
<proteinExistence type="predicted"/>
<dbReference type="Proteomes" id="UP001562354">
    <property type="component" value="Unassembled WGS sequence"/>
</dbReference>
<name>A0ABR3PK79_9PEZI</name>
<dbReference type="RefSeq" id="XP_069202815.1">
    <property type="nucleotide sequence ID" value="XM_069348233.1"/>
</dbReference>
<sequence>MSAPRYAYIISRNLDPVFAIFIGISATAVRVNRDEKDKGKTPAVMLEDIKRRVGKAFASVGSS</sequence>
<keyword evidence="2" id="KW-1185">Reference proteome</keyword>
<dbReference type="GeneID" id="95978932"/>
<comment type="caution">
    <text evidence="1">The sequence shown here is derived from an EMBL/GenBank/DDBJ whole genome shotgun (WGS) entry which is preliminary data.</text>
</comment>
<protein>
    <submittedName>
        <fullName evidence="1">Uncharacterized protein</fullName>
    </submittedName>
</protein>
<dbReference type="InterPro" id="IPR024242">
    <property type="entry name" value="NCE101"/>
</dbReference>
<reference evidence="1 2" key="1">
    <citation type="submission" date="2024-07" db="EMBL/GenBank/DDBJ databases">
        <title>Draft sequence of the Neodothiora populina.</title>
        <authorList>
            <person name="Drown D.D."/>
            <person name="Schuette U.S."/>
            <person name="Buechlein A.B."/>
            <person name="Rusch D.R."/>
            <person name="Winton L.W."/>
            <person name="Adams G.A."/>
        </authorList>
    </citation>
    <scope>NUCLEOTIDE SEQUENCE [LARGE SCALE GENOMIC DNA]</scope>
    <source>
        <strain evidence="1 2">CPC 39397</strain>
    </source>
</reference>
<organism evidence="1 2">
    <name type="scientific">Neodothiora populina</name>
    <dbReference type="NCBI Taxonomy" id="2781224"/>
    <lineage>
        <taxon>Eukaryota</taxon>
        <taxon>Fungi</taxon>
        <taxon>Dikarya</taxon>
        <taxon>Ascomycota</taxon>
        <taxon>Pezizomycotina</taxon>
        <taxon>Dothideomycetes</taxon>
        <taxon>Dothideomycetidae</taxon>
        <taxon>Dothideales</taxon>
        <taxon>Dothioraceae</taxon>
        <taxon>Neodothiora</taxon>
    </lineage>
</organism>
<evidence type="ECO:0000313" key="1">
    <source>
        <dbReference type="EMBL" id="KAL1306543.1"/>
    </source>
</evidence>
<dbReference type="EMBL" id="JBFMKM010000004">
    <property type="protein sequence ID" value="KAL1306543.1"/>
    <property type="molecule type" value="Genomic_DNA"/>
</dbReference>